<evidence type="ECO:0000313" key="1">
    <source>
        <dbReference type="EMBL" id="KAF2159790.1"/>
    </source>
</evidence>
<evidence type="ECO:0008006" key="3">
    <source>
        <dbReference type="Google" id="ProtNLM"/>
    </source>
</evidence>
<dbReference type="InterPro" id="IPR032710">
    <property type="entry name" value="NTF2-like_dom_sf"/>
</dbReference>
<keyword evidence="2" id="KW-1185">Reference proteome</keyword>
<proteinExistence type="predicted"/>
<evidence type="ECO:0000313" key="2">
    <source>
        <dbReference type="Proteomes" id="UP000799537"/>
    </source>
</evidence>
<name>A0A6A6C0V6_ZASCE</name>
<dbReference type="RefSeq" id="XP_033660679.1">
    <property type="nucleotide sequence ID" value="XM_033809624.1"/>
</dbReference>
<dbReference type="Proteomes" id="UP000799537">
    <property type="component" value="Unassembled WGS sequence"/>
</dbReference>
<dbReference type="SUPFAM" id="SSF54427">
    <property type="entry name" value="NTF2-like"/>
    <property type="match status" value="1"/>
</dbReference>
<dbReference type="AlphaFoldDB" id="A0A6A6C0V6"/>
<accession>A0A6A6C0V6</accession>
<gene>
    <name evidence="1" type="ORF">M409DRAFT_29789</name>
</gene>
<reference evidence="1" key="1">
    <citation type="journal article" date="2020" name="Stud. Mycol.">
        <title>101 Dothideomycetes genomes: a test case for predicting lifestyles and emergence of pathogens.</title>
        <authorList>
            <person name="Haridas S."/>
            <person name="Albert R."/>
            <person name="Binder M."/>
            <person name="Bloem J."/>
            <person name="Labutti K."/>
            <person name="Salamov A."/>
            <person name="Andreopoulos B."/>
            <person name="Baker S."/>
            <person name="Barry K."/>
            <person name="Bills G."/>
            <person name="Bluhm B."/>
            <person name="Cannon C."/>
            <person name="Castanera R."/>
            <person name="Culley D."/>
            <person name="Daum C."/>
            <person name="Ezra D."/>
            <person name="Gonzalez J."/>
            <person name="Henrissat B."/>
            <person name="Kuo A."/>
            <person name="Liang C."/>
            <person name="Lipzen A."/>
            <person name="Lutzoni F."/>
            <person name="Magnuson J."/>
            <person name="Mondo S."/>
            <person name="Nolan M."/>
            <person name="Ohm R."/>
            <person name="Pangilinan J."/>
            <person name="Park H.-J."/>
            <person name="Ramirez L."/>
            <person name="Alfaro M."/>
            <person name="Sun H."/>
            <person name="Tritt A."/>
            <person name="Yoshinaga Y."/>
            <person name="Zwiers L.-H."/>
            <person name="Turgeon B."/>
            <person name="Goodwin S."/>
            <person name="Spatafora J."/>
            <person name="Crous P."/>
            <person name="Grigoriev I."/>
        </authorList>
    </citation>
    <scope>NUCLEOTIDE SEQUENCE</scope>
    <source>
        <strain evidence="1">ATCC 36951</strain>
    </source>
</reference>
<dbReference type="OrthoDB" id="5377620at2759"/>
<organism evidence="1 2">
    <name type="scientific">Zasmidium cellare ATCC 36951</name>
    <dbReference type="NCBI Taxonomy" id="1080233"/>
    <lineage>
        <taxon>Eukaryota</taxon>
        <taxon>Fungi</taxon>
        <taxon>Dikarya</taxon>
        <taxon>Ascomycota</taxon>
        <taxon>Pezizomycotina</taxon>
        <taxon>Dothideomycetes</taxon>
        <taxon>Dothideomycetidae</taxon>
        <taxon>Mycosphaerellales</taxon>
        <taxon>Mycosphaerellaceae</taxon>
        <taxon>Zasmidium</taxon>
    </lineage>
</organism>
<dbReference type="EMBL" id="ML993633">
    <property type="protein sequence ID" value="KAF2159790.1"/>
    <property type="molecule type" value="Genomic_DNA"/>
</dbReference>
<dbReference type="GeneID" id="54562896"/>
<protein>
    <recommendedName>
        <fullName evidence="3">SnoaL-like domain-containing protein</fullName>
    </recommendedName>
</protein>
<sequence length="183" mass="21046">MTELQGSNDFNASGGTDPEPATIEVFKATVAQFVETRTEKFFEAYANAVNTRAFSESPLTKWYAPSIVTRSETLKEFHGVQAMADWMRDLFIAFERINHIPETYLEYRNPDGTVTVHATFLRHFWLKGNKGEEPDSNTPVAWFAKVEPAETEDGYDGLHWKELQLFWDKTKLVELFEKLPSDK</sequence>